<evidence type="ECO:0000313" key="8">
    <source>
        <dbReference type="EMBL" id="TCO77433.1"/>
    </source>
</evidence>
<feature type="domain" description="Cache" evidence="7">
    <location>
        <begin position="34"/>
        <end position="275"/>
    </location>
</feature>
<dbReference type="OrthoDB" id="9760371at2"/>
<comment type="caution">
    <text evidence="8">The sequence shown here is derived from an EMBL/GenBank/DDBJ whole genome shotgun (WGS) entry which is preliminary data.</text>
</comment>
<feature type="transmembrane region" description="Helical" evidence="6">
    <location>
        <begin position="294"/>
        <end position="312"/>
    </location>
</feature>
<evidence type="ECO:0000256" key="1">
    <source>
        <dbReference type="ARBA" id="ARBA00004651"/>
    </source>
</evidence>
<dbReference type="Pfam" id="PF02743">
    <property type="entry name" value="dCache_1"/>
    <property type="match status" value="1"/>
</dbReference>
<keyword evidence="5 6" id="KW-0472">Membrane</keyword>
<evidence type="ECO:0000313" key="9">
    <source>
        <dbReference type="Proteomes" id="UP000294919"/>
    </source>
</evidence>
<dbReference type="SUPFAM" id="SSF103190">
    <property type="entry name" value="Sensory domain-like"/>
    <property type="match status" value="1"/>
</dbReference>
<dbReference type="AlphaFoldDB" id="A0A4R2KUE8"/>
<evidence type="ECO:0000259" key="7">
    <source>
        <dbReference type="Pfam" id="PF02743"/>
    </source>
</evidence>
<proteinExistence type="predicted"/>
<dbReference type="InterPro" id="IPR029151">
    <property type="entry name" value="Sensor-like_sf"/>
</dbReference>
<keyword evidence="4 6" id="KW-1133">Transmembrane helix</keyword>
<dbReference type="EMBL" id="SLWV01000006">
    <property type="protein sequence ID" value="TCO77433.1"/>
    <property type="molecule type" value="Genomic_DNA"/>
</dbReference>
<gene>
    <name evidence="8" type="ORF">EV214_10675</name>
</gene>
<reference evidence="8 9" key="1">
    <citation type="submission" date="2019-03" db="EMBL/GenBank/DDBJ databases">
        <title>Genomic Encyclopedia of Type Strains, Phase IV (KMG-IV): sequencing the most valuable type-strain genomes for metagenomic binning, comparative biology and taxonomic classification.</title>
        <authorList>
            <person name="Goeker M."/>
        </authorList>
    </citation>
    <scope>NUCLEOTIDE SEQUENCE [LARGE SCALE GENOMIC DNA]</scope>
    <source>
        <strain evidence="8 9">DSM 102940</strain>
    </source>
</reference>
<keyword evidence="2" id="KW-1003">Cell membrane</keyword>
<protein>
    <submittedName>
        <fullName evidence="8">Cache domain-containing protein</fullName>
    </submittedName>
</protein>
<name>A0A4R2KUE8_9FIRM</name>
<organism evidence="8 9">
    <name type="scientific">Marinisporobacter balticus</name>
    <dbReference type="NCBI Taxonomy" id="2018667"/>
    <lineage>
        <taxon>Bacteria</taxon>
        <taxon>Bacillati</taxon>
        <taxon>Bacillota</taxon>
        <taxon>Clostridia</taxon>
        <taxon>Peptostreptococcales</taxon>
        <taxon>Thermotaleaceae</taxon>
        <taxon>Marinisporobacter</taxon>
    </lineage>
</organism>
<dbReference type="GO" id="GO:0005886">
    <property type="term" value="C:plasma membrane"/>
    <property type="evidence" value="ECO:0007669"/>
    <property type="project" value="UniProtKB-SubCell"/>
</dbReference>
<sequence>MDNTPRKFILWFIILFVVAVLLIGIFYFDNSRMILKNQYIESFDSSVVQLDHSISEFISTFESALEMFSQNEMIQNVSDNPEQYYLPARQLFKSFQQSYPSIAFAYFAPTEIILGNKKLVTWPDTSEELEYTDWIANQRPWYINAVKANEKTAWTKPYLDATTKKTTITISKTVKNYNNEFKGVIAIDFFLDELSNKIENFQAFKQGYAFLIDQDKENYVFITKDINDRRFDKIIESNWIYKIYGRKSGSFYISENHVDYYVTYTTNDLTGWKVLGIIEEEKIYKKTKNMMQELFTSSFIIMFIGLICIAYISKQITKSVKDLSNFLNNDETNYNIIIDKNNDLSNKFNLILSENKDYEDLLDESNSYINLLFEAESEIEKFIGIINGKLINNNNLDALKELSNSIDRLLYFRDKFNDSSSKLQQIQKDNINNHMYLVLDKIKNIKENDNDNKSEIHEILNEIELKVSPKNILLK</sequence>
<evidence type="ECO:0000256" key="2">
    <source>
        <dbReference type="ARBA" id="ARBA00022475"/>
    </source>
</evidence>
<evidence type="ECO:0000256" key="3">
    <source>
        <dbReference type="ARBA" id="ARBA00022692"/>
    </source>
</evidence>
<feature type="transmembrane region" description="Helical" evidence="6">
    <location>
        <begin position="6"/>
        <end position="28"/>
    </location>
</feature>
<dbReference type="Proteomes" id="UP000294919">
    <property type="component" value="Unassembled WGS sequence"/>
</dbReference>
<evidence type="ECO:0000256" key="4">
    <source>
        <dbReference type="ARBA" id="ARBA00022989"/>
    </source>
</evidence>
<dbReference type="Gene3D" id="3.30.450.20">
    <property type="entry name" value="PAS domain"/>
    <property type="match status" value="2"/>
</dbReference>
<dbReference type="RefSeq" id="WP_132243949.1">
    <property type="nucleotide sequence ID" value="NZ_SLWV01000006.1"/>
</dbReference>
<dbReference type="InterPro" id="IPR033479">
    <property type="entry name" value="dCache_1"/>
</dbReference>
<keyword evidence="9" id="KW-1185">Reference proteome</keyword>
<comment type="subcellular location">
    <subcellularLocation>
        <location evidence="1">Cell membrane</location>
        <topology evidence="1">Multi-pass membrane protein</topology>
    </subcellularLocation>
</comment>
<evidence type="ECO:0000256" key="5">
    <source>
        <dbReference type="ARBA" id="ARBA00023136"/>
    </source>
</evidence>
<accession>A0A4R2KUE8</accession>
<evidence type="ECO:0000256" key="6">
    <source>
        <dbReference type="SAM" id="Phobius"/>
    </source>
</evidence>
<keyword evidence="3 6" id="KW-0812">Transmembrane</keyword>